<comment type="caution">
    <text evidence="4">The sequence shown here is derived from an EMBL/GenBank/DDBJ whole genome shotgun (WGS) entry which is preliminary data.</text>
</comment>
<dbReference type="GO" id="GO:0008168">
    <property type="term" value="F:methyltransferase activity"/>
    <property type="evidence" value="ECO:0007669"/>
    <property type="project" value="UniProtKB-KW"/>
</dbReference>
<dbReference type="Pfam" id="PF13649">
    <property type="entry name" value="Methyltransf_25"/>
    <property type="match status" value="1"/>
</dbReference>
<organism evidence="4">
    <name type="scientific">mine drainage metagenome</name>
    <dbReference type="NCBI Taxonomy" id="410659"/>
    <lineage>
        <taxon>unclassified sequences</taxon>
        <taxon>metagenomes</taxon>
        <taxon>ecological metagenomes</taxon>
    </lineage>
</organism>
<dbReference type="SUPFAM" id="SSF53335">
    <property type="entry name" value="S-adenosyl-L-methionine-dependent methyltransferases"/>
    <property type="match status" value="1"/>
</dbReference>
<dbReference type="InterPro" id="IPR041698">
    <property type="entry name" value="Methyltransf_25"/>
</dbReference>
<evidence type="ECO:0000313" key="4">
    <source>
        <dbReference type="EMBL" id="OIQ85743.1"/>
    </source>
</evidence>
<evidence type="ECO:0000256" key="1">
    <source>
        <dbReference type="ARBA" id="ARBA00022603"/>
    </source>
</evidence>
<feature type="domain" description="Methyltransferase" evidence="3">
    <location>
        <begin position="27"/>
        <end position="120"/>
    </location>
</feature>
<dbReference type="PANTHER" id="PTHR43861:SF1">
    <property type="entry name" value="TRANS-ACONITATE 2-METHYLTRANSFERASE"/>
    <property type="match status" value="1"/>
</dbReference>
<dbReference type="GO" id="GO:0032259">
    <property type="term" value="P:methylation"/>
    <property type="evidence" value="ECO:0007669"/>
    <property type="project" value="UniProtKB-KW"/>
</dbReference>
<dbReference type="CDD" id="cd02440">
    <property type="entry name" value="AdoMet_MTases"/>
    <property type="match status" value="1"/>
</dbReference>
<dbReference type="AlphaFoldDB" id="A0A1J5R0Z1"/>
<dbReference type="EC" id="2.1.1.-" evidence="4"/>
<keyword evidence="2 4" id="KW-0808">Transferase</keyword>
<proteinExistence type="predicted"/>
<keyword evidence="1 4" id="KW-0489">Methyltransferase</keyword>
<dbReference type="PANTHER" id="PTHR43861">
    <property type="entry name" value="TRANS-ACONITATE 2-METHYLTRANSFERASE-RELATED"/>
    <property type="match status" value="1"/>
</dbReference>
<sequence length="209" mass="22557">MDTSPVFALVRRRVLDMANPVASDRCLDLGAGAGFLTIALVDRAASVHAVDISPEMLTALRAHVPSTGAVLTTAAADMARLELASASFDLIVSSYAMHYLTDADKTKLVGDMRGWLVPGGRVVIADMMVGRKLDRYHRGVLREKAAAMLRHGLPGWWRLAKNVARIGTGTGRLRPCPPEWWITALEGAGFSDVRYEHIHSEAGAISARA</sequence>
<dbReference type="Gene3D" id="3.40.50.150">
    <property type="entry name" value="Vaccinia Virus protein VP39"/>
    <property type="match status" value="1"/>
</dbReference>
<gene>
    <name evidence="4" type="ORF">GALL_324140</name>
</gene>
<accession>A0A1J5R0Z1</accession>
<evidence type="ECO:0000259" key="3">
    <source>
        <dbReference type="Pfam" id="PF13649"/>
    </source>
</evidence>
<dbReference type="InterPro" id="IPR029063">
    <property type="entry name" value="SAM-dependent_MTases_sf"/>
</dbReference>
<reference evidence="4" key="1">
    <citation type="submission" date="2016-10" db="EMBL/GenBank/DDBJ databases">
        <title>Sequence of Gallionella enrichment culture.</title>
        <authorList>
            <person name="Poehlein A."/>
            <person name="Muehling M."/>
            <person name="Daniel R."/>
        </authorList>
    </citation>
    <scope>NUCLEOTIDE SEQUENCE</scope>
</reference>
<dbReference type="EMBL" id="MLJW01000524">
    <property type="protein sequence ID" value="OIQ85743.1"/>
    <property type="molecule type" value="Genomic_DNA"/>
</dbReference>
<name>A0A1J5R0Z1_9ZZZZ</name>
<protein>
    <submittedName>
        <fullName evidence="4">Putative methyltransferase</fullName>
        <ecNumber evidence="4">2.1.1.-</ecNumber>
    </submittedName>
</protein>
<evidence type="ECO:0000256" key="2">
    <source>
        <dbReference type="ARBA" id="ARBA00022679"/>
    </source>
</evidence>